<dbReference type="PANTHER" id="PTHR11117:SF2">
    <property type="entry name" value="SUCCINATE--COA LIGASE [ADP_GDP-FORMING] SUBUNIT ALPHA, MITOCHONDRIAL"/>
    <property type="match status" value="1"/>
</dbReference>
<evidence type="ECO:0000256" key="11">
    <source>
        <dbReference type="SAM" id="MobiDB-lite"/>
    </source>
</evidence>
<dbReference type="InterPro" id="IPR005811">
    <property type="entry name" value="SUCC_ACL_C"/>
</dbReference>
<evidence type="ECO:0000256" key="2">
    <source>
        <dbReference type="ARBA" id="ARBA00008553"/>
    </source>
</evidence>
<evidence type="ECO:0000256" key="1">
    <source>
        <dbReference type="ARBA" id="ARBA00005064"/>
    </source>
</evidence>
<dbReference type="EMBL" id="LHPM01000012">
    <property type="protein sequence ID" value="OAL66489.1"/>
    <property type="molecule type" value="Genomic_DNA"/>
</dbReference>
<dbReference type="Gene3D" id="3.40.50.720">
    <property type="entry name" value="NAD(P)-binding Rossmann-like Domain"/>
    <property type="match status" value="1"/>
</dbReference>
<comment type="subunit">
    <text evidence="8">Heterodimer of an alpha and a beta subunit. Different beta subunits determine nucleotide specificity. Together with the ATP-specific beta subunit SUCLA2, forms an ADP-forming succinyl-CoA synthetase (A-SCS). Together with the GTP-specific beta subunit SUCLG2 forms a GDP-forming succinyl-CoA synthetase (G-SCS).</text>
</comment>
<evidence type="ECO:0000259" key="12">
    <source>
        <dbReference type="SMART" id="SM00881"/>
    </source>
</evidence>
<dbReference type="FunFam" id="3.40.50.720:FF:000002">
    <property type="entry name" value="Succinate--CoA ligase [ADP-forming] subunit alpha"/>
    <property type="match status" value="1"/>
</dbReference>
<proteinExistence type="inferred from homology"/>
<feature type="region of interest" description="Disordered" evidence="11">
    <location>
        <begin position="365"/>
        <end position="395"/>
    </location>
</feature>
<evidence type="ECO:0000256" key="8">
    <source>
        <dbReference type="ARBA" id="ARBA00061754"/>
    </source>
</evidence>
<dbReference type="NCBIfam" id="TIGR01019">
    <property type="entry name" value="sucCoAalpha"/>
    <property type="match status" value="1"/>
</dbReference>
<organism evidence="13 14">
    <name type="scientific">Trichophyton rubrum</name>
    <name type="common">Athlete's foot fungus</name>
    <name type="synonym">Epidermophyton rubrum</name>
    <dbReference type="NCBI Taxonomy" id="5551"/>
    <lineage>
        <taxon>Eukaryota</taxon>
        <taxon>Fungi</taxon>
        <taxon>Dikarya</taxon>
        <taxon>Ascomycota</taxon>
        <taxon>Pezizomycotina</taxon>
        <taxon>Eurotiomycetes</taxon>
        <taxon>Eurotiomycetidae</taxon>
        <taxon>Onygenales</taxon>
        <taxon>Arthrodermataceae</taxon>
        <taxon>Trichophyton</taxon>
    </lineage>
</organism>
<dbReference type="AlphaFoldDB" id="A0A178F2I8"/>
<keyword evidence="6" id="KW-0689">Ribosomal protein</keyword>
<dbReference type="Pfam" id="PF00673">
    <property type="entry name" value="Ribosomal_L5_C"/>
    <property type="match status" value="1"/>
</dbReference>
<dbReference type="InterPro" id="IPR005810">
    <property type="entry name" value="CoA_lig_alpha"/>
</dbReference>
<dbReference type="NCBIfam" id="NF004230">
    <property type="entry name" value="PRK05678.1"/>
    <property type="match status" value="1"/>
</dbReference>
<comment type="caution">
    <text evidence="13">The sequence shown here is derived from an EMBL/GenBank/DDBJ whole genome shotgun (WGS) entry which is preliminary data.</text>
</comment>
<dbReference type="Proteomes" id="UP000243015">
    <property type="component" value="Unassembled WGS sequence"/>
</dbReference>
<keyword evidence="9" id="KW-0496">Mitochondrion</keyword>
<dbReference type="Pfam" id="PF00549">
    <property type="entry name" value="Ligase_CoA"/>
    <property type="match status" value="1"/>
</dbReference>
<dbReference type="Gene3D" id="3.30.1440.10">
    <property type="match status" value="1"/>
</dbReference>
<feature type="active site" description="Tele-phosphohistidine intermediate" evidence="9">
    <location>
        <position position="283"/>
    </location>
</feature>
<reference evidence="13 14" key="1">
    <citation type="submission" date="2016-05" db="EMBL/GenBank/DDBJ databases">
        <title>Genome sequencing of Trichophyton rubrum CMCC(F)T1i isolated from hair.</title>
        <authorList>
            <person name="Zhan P."/>
            <person name="Tao Y."/>
            <person name="Liu W."/>
        </authorList>
    </citation>
    <scope>NUCLEOTIDE SEQUENCE [LARGE SCALE GENOMIC DNA]</scope>
    <source>
        <strain evidence="14">CMCC(F)T1i</strain>
    </source>
</reference>
<dbReference type="GO" id="GO:0004776">
    <property type="term" value="F:succinate-CoA ligase (GDP-forming) activity"/>
    <property type="evidence" value="ECO:0007669"/>
    <property type="project" value="TreeGrafter"/>
</dbReference>
<dbReference type="PROSITE" id="PS01216">
    <property type="entry name" value="SUCCINYL_COA_LIG_1"/>
    <property type="match status" value="1"/>
</dbReference>
<dbReference type="InterPro" id="IPR036291">
    <property type="entry name" value="NAD(P)-bd_dom_sf"/>
</dbReference>
<evidence type="ECO:0000256" key="5">
    <source>
        <dbReference type="ARBA" id="ARBA00022741"/>
    </source>
</evidence>
<feature type="compositionally biased region" description="Basic and acidic residues" evidence="11">
    <location>
        <begin position="455"/>
        <end position="466"/>
    </location>
</feature>
<dbReference type="Pfam" id="PF02629">
    <property type="entry name" value="CoA_binding"/>
    <property type="match status" value="1"/>
</dbReference>
<evidence type="ECO:0000256" key="3">
    <source>
        <dbReference type="ARBA" id="ARBA00022532"/>
    </source>
</evidence>
<feature type="binding site" evidence="9">
    <location>
        <begin position="50"/>
        <end position="53"/>
    </location>
    <ligand>
        <name>CoA</name>
        <dbReference type="ChEBI" id="CHEBI:57287"/>
    </ligand>
</feature>
<dbReference type="GO" id="GO:0005739">
    <property type="term" value="C:mitochondrion"/>
    <property type="evidence" value="ECO:0007669"/>
    <property type="project" value="UniProtKB-SubCell"/>
</dbReference>
<feature type="binding site" evidence="9">
    <location>
        <begin position="129"/>
        <end position="131"/>
    </location>
    <ligand>
        <name>CoA</name>
        <dbReference type="ChEBI" id="CHEBI:57287"/>
    </ligand>
</feature>
<dbReference type="HAMAP" id="MF_01988">
    <property type="entry name" value="Succ_CoA_alpha"/>
    <property type="match status" value="1"/>
</dbReference>
<dbReference type="FunFam" id="3.30.1440.10:FF:000001">
    <property type="entry name" value="50S ribosomal protein L5"/>
    <property type="match status" value="1"/>
</dbReference>
<gene>
    <name evidence="13" type="ORF">A7C99_1875</name>
</gene>
<feature type="region of interest" description="Disordered" evidence="11">
    <location>
        <begin position="547"/>
        <end position="572"/>
    </location>
</feature>
<keyword evidence="5 9" id="KW-0547">Nucleotide-binding</keyword>
<dbReference type="GO" id="GO:0000166">
    <property type="term" value="F:nucleotide binding"/>
    <property type="evidence" value="ECO:0007669"/>
    <property type="project" value="UniProtKB-KW"/>
</dbReference>
<keyword evidence="7" id="KW-0687">Ribonucleoprotein</keyword>
<dbReference type="InterPro" id="IPR033847">
    <property type="entry name" value="Citrt_syn/SCS-alpha_CS"/>
</dbReference>
<dbReference type="GO" id="GO:0004775">
    <property type="term" value="F:succinate-CoA ligase (ADP-forming) activity"/>
    <property type="evidence" value="ECO:0007669"/>
    <property type="project" value="UniProtKB-UniRule"/>
</dbReference>
<accession>A0A178F2I8</accession>
<dbReference type="GO" id="GO:0005840">
    <property type="term" value="C:ribosome"/>
    <property type="evidence" value="ECO:0007669"/>
    <property type="project" value="UniProtKB-KW"/>
</dbReference>
<comment type="catalytic activity">
    <reaction evidence="9">
        <text>succinate + ATP + CoA = succinyl-CoA + ADP + phosphate</text>
        <dbReference type="Rhea" id="RHEA:17661"/>
        <dbReference type="ChEBI" id="CHEBI:30031"/>
        <dbReference type="ChEBI" id="CHEBI:30616"/>
        <dbReference type="ChEBI" id="CHEBI:43474"/>
        <dbReference type="ChEBI" id="CHEBI:57287"/>
        <dbReference type="ChEBI" id="CHEBI:57292"/>
        <dbReference type="ChEBI" id="CHEBI:456216"/>
        <dbReference type="EC" id="6.2.1.5"/>
    </reaction>
</comment>
<evidence type="ECO:0000256" key="4">
    <source>
        <dbReference type="ARBA" id="ARBA00022598"/>
    </source>
</evidence>
<dbReference type="Gene3D" id="3.40.50.261">
    <property type="entry name" value="Succinyl-CoA synthetase domains"/>
    <property type="match status" value="1"/>
</dbReference>
<dbReference type="FunFam" id="3.40.50.261:FF:000005">
    <property type="entry name" value="Succinate--CoA ligase [ADP-forming] subunit alpha, mitochondrial"/>
    <property type="match status" value="1"/>
</dbReference>
<dbReference type="PANTHER" id="PTHR11117">
    <property type="entry name" value="SUCCINYL-COA LIGASE SUBUNIT ALPHA"/>
    <property type="match status" value="1"/>
</dbReference>
<dbReference type="SMART" id="SM00881">
    <property type="entry name" value="CoA_binding"/>
    <property type="match status" value="1"/>
</dbReference>
<sequence>MQSFRRSTLSALQNASRVQRRGFAGLTGYASTVKNLRINADTKVIFQGFTGKQGTFHAQQAIDYGTNVVGGTNPKKAGETHLGKPVFASVEEAVKETGATASAIFVPPSVAAKSIEESIAAEVPLVVCITEGIPQHDMVRITDMLKSQNKTRLVGPNCPGIIAPGQCKIGIMPGFIHKRGRIGIVSRSGTLTYEAVNQTTQAGLGQSLVVGIGGDPFSGTNFIDCLRVFLEDEETDGIIMIGEIGGSAEEDAAAFLKSENKANKPAVSFIAGISAPPGRRMGHAGAIVSGGKGGADSKIAALQDAGVIVERSPASLGKTLLAESNGLASPSRAILLLDPSNLVEPKAGRKTGLLINIHVTNLKQNSRWKKRAEQTSNEQTSRRSKSRESINDGRKHKMALHESMSKLPRALSRRLQPAFSSQLPAYRRNASSESSSPSPLDDLEPSSSFSTPPLPEEKIKEFDPVARSKARKHQLPRSRYQYRSPKYDRGPLNPHRPPPTSHPSSRLFVPGPFSLTRVEQTYNSTVASDILTLCYVHKPHGFKAPPPAPRLRQWDDSSPYHKNRPLRGPRGGDVLRLLRKPITFNNIPELSGVTVHSYVKEAVASSSFLHVAGMTLQAITNVRVKTHKVKTGVPKWGLIPGHKHVAATAELEGEDMYHFFSKLVDVVMPKFKDWKGVKVTSGDGSGNITLGLEPSMVAMFPEIEVNYDMYPPRMIPGCHITIKTTARTDKDARLLLNALGVPFNGKLLK</sequence>
<evidence type="ECO:0000256" key="10">
    <source>
        <dbReference type="RuleBase" id="RU000677"/>
    </source>
</evidence>
<name>A0A178F2I8_TRIRU</name>
<dbReference type="InterPro" id="IPR017440">
    <property type="entry name" value="Cit_synth/succinyl-CoA_lig_AS"/>
</dbReference>
<dbReference type="SUPFAM" id="SSF52210">
    <property type="entry name" value="Succinyl-CoA synthetase domains"/>
    <property type="match status" value="1"/>
</dbReference>
<dbReference type="InterPro" id="IPR003781">
    <property type="entry name" value="CoA-bd"/>
</dbReference>
<feature type="domain" description="CoA-binding" evidence="12">
    <location>
        <begin position="37"/>
        <end position="133"/>
    </location>
</feature>
<evidence type="ECO:0000313" key="13">
    <source>
        <dbReference type="EMBL" id="OAL66489.1"/>
    </source>
</evidence>
<evidence type="ECO:0000256" key="6">
    <source>
        <dbReference type="ARBA" id="ARBA00022980"/>
    </source>
</evidence>
<dbReference type="InterPro" id="IPR031309">
    <property type="entry name" value="Ribosomal_uL5_C"/>
</dbReference>
<comment type="pathway">
    <text evidence="1 9">Carbohydrate metabolism; tricarboxylic acid cycle; succinate from succinyl-CoA (ligase route): step 1/1.</text>
</comment>
<dbReference type="VEuPathDB" id="FungiDB:TERG_04057"/>
<evidence type="ECO:0000256" key="9">
    <source>
        <dbReference type="HAMAP-Rule" id="MF_03222"/>
    </source>
</evidence>
<dbReference type="GO" id="GO:1990904">
    <property type="term" value="C:ribonucleoprotein complex"/>
    <property type="evidence" value="ECO:0007669"/>
    <property type="project" value="UniProtKB-KW"/>
</dbReference>
<keyword evidence="4 9" id="KW-0436">Ligase</keyword>
<dbReference type="GO" id="GO:0006099">
    <property type="term" value="P:tricarboxylic acid cycle"/>
    <property type="evidence" value="ECO:0007669"/>
    <property type="project" value="UniProtKB-UniRule"/>
</dbReference>
<keyword evidence="3 9" id="KW-0816">Tricarboxylic acid cycle</keyword>
<feature type="compositionally biased region" description="Basic and acidic residues" evidence="11">
    <location>
        <begin position="386"/>
        <end position="395"/>
    </location>
</feature>
<dbReference type="PROSITE" id="PS00399">
    <property type="entry name" value="SUCCINYL_COA_LIG_2"/>
    <property type="match status" value="1"/>
</dbReference>
<comment type="similarity">
    <text evidence="9 10">Belongs to the succinate/malate CoA ligase alpha subunit family.</text>
</comment>
<evidence type="ECO:0000256" key="7">
    <source>
        <dbReference type="ARBA" id="ARBA00023274"/>
    </source>
</evidence>
<dbReference type="SUPFAM" id="SSF51735">
    <property type="entry name" value="NAD(P)-binding Rossmann-fold domains"/>
    <property type="match status" value="1"/>
</dbReference>
<comment type="subcellular location">
    <subcellularLocation>
        <location evidence="9">Mitochondrion</location>
    </subcellularLocation>
</comment>
<feature type="region of interest" description="Disordered" evidence="11">
    <location>
        <begin position="421"/>
        <end position="506"/>
    </location>
</feature>
<dbReference type="SUPFAM" id="SSF55282">
    <property type="entry name" value="RL5-like"/>
    <property type="match status" value="1"/>
</dbReference>
<dbReference type="InterPro" id="IPR022803">
    <property type="entry name" value="Ribosomal_uL5_dom_sf"/>
</dbReference>
<comment type="function">
    <text evidence="9">Succinyl-CoA synthetase functions in the citric acid cycle (TCA), coupling the hydrolysis of succinyl-CoA to the synthesis of ATP and thus represents the only step of substrate-level phosphorylation in the TCA. The alpha subunit of the enzyme binds the substrates coenzyme A and phosphate, while succinate binding and nucleotide specificity is provided by the beta subunit.</text>
</comment>
<feature type="binding site" evidence="9">
    <location>
        <position position="193"/>
    </location>
    <ligand>
        <name>substrate</name>
        <note>ligand shared with subunit beta</note>
    </ligand>
</feature>
<feature type="binding site" evidence="9">
    <location>
        <position position="76"/>
    </location>
    <ligand>
        <name>CoA</name>
        <dbReference type="ChEBI" id="CHEBI:57287"/>
    </ligand>
</feature>
<dbReference type="EC" id="6.2.1.5" evidence="9"/>
<comment type="similarity">
    <text evidence="2">Belongs to the universal ribosomal protein uL5 family.</text>
</comment>
<dbReference type="VEuPathDB" id="FungiDB:TERG_04056"/>
<evidence type="ECO:0000313" key="14">
    <source>
        <dbReference type="Proteomes" id="UP000243015"/>
    </source>
</evidence>
<dbReference type="InterPro" id="IPR016102">
    <property type="entry name" value="Succinyl-CoA_synth-like"/>
</dbReference>
<dbReference type="GO" id="GO:0009361">
    <property type="term" value="C:succinate-CoA ligase complex (ADP-forming)"/>
    <property type="evidence" value="ECO:0007669"/>
    <property type="project" value="TreeGrafter"/>
</dbReference>
<dbReference type="UniPathway" id="UPA00223">
    <property type="reaction ID" value="UER00999"/>
</dbReference>
<feature type="compositionally biased region" description="Low complexity" evidence="11">
    <location>
        <begin position="431"/>
        <end position="448"/>
    </location>
</feature>
<protein>
    <recommendedName>
        <fullName evidence="9">Succinate--CoA ligase [ADP-forming] subunit alpha, mitochondrial</fullName>
        <ecNumber evidence="9">6.2.1.5</ecNumber>
    </recommendedName>
    <alternativeName>
        <fullName evidence="9">Succinyl-CoA synthetase subunit alpha</fullName>
        <shortName evidence="9">SCS-alpha</shortName>
    </alternativeName>
</protein>
<dbReference type="PRINTS" id="PR01798">
    <property type="entry name" value="SCOASYNTHASE"/>
</dbReference>